<evidence type="ECO:0000256" key="6">
    <source>
        <dbReference type="ARBA" id="ARBA00022670"/>
    </source>
</evidence>
<feature type="transmembrane region" description="Helical" evidence="19">
    <location>
        <begin position="267"/>
        <end position="287"/>
    </location>
</feature>
<evidence type="ECO:0000256" key="4">
    <source>
        <dbReference type="ARBA" id="ARBA00022519"/>
    </source>
</evidence>
<proteinExistence type="inferred from homology"/>
<dbReference type="InterPro" id="IPR014032">
    <property type="entry name" value="Peptidase_A24A_bac"/>
</dbReference>
<evidence type="ECO:0000259" key="21">
    <source>
        <dbReference type="Pfam" id="PF06750"/>
    </source>
</evidence>
<evidence type="ECO:0000256" key="10">
    <source>
        <dbReference type="ARBA" id="ARBA00022801"/>
    </source>
</evidence>
<comment type="similarity">
    <text evidence="2 17">Belongs to the peptidase A24 family.</text>
</comment>
<accession>A4BKF7</accession>
<evidence type="ECO:0000256" key="19">
    <source>
        <dbReference type="SAM" id="Phobius"/>
    </source>
</evidence>
<evidence type="ECO:0000256" key="2">
    <source>
        <dbReference type="ARBA" id="ARBA00005801"/>
    </source>
</evidence>
<protein>
    <recommendedName>
        <fullName evidence="16 18">Prepilin leader peptidase/N-methyltransferase</fullName>
        <ecNumber evidence="18">2.1.1.-</ecNumber>
        <ecNumber evidence="15 18">3.4.23.43</ecNumber>
    </recommendedName>
</protein>
<dbReference type="PANTHER" id="PTHR30487:SF0">
    <property type="entry name" value="PREPILIN LEADER PEPTIDASE_N-METHYLTRANSFERASE-RELATED"/>
    <property type="match status" value="1"/>
</dbReference>
<evidence type="ECO:0000259" key="20">
    <source>
        <dbReference type="Pfam" id="PF01478"/>
    </source>
</evidence>
<dbReference type="Proteomes" id="UP000005953">
    <property type="component" value="Unassembled WGS sequence"/>
</dbReference>
<sequence length="291" mass="32708">MFFEYLSQNAVAFTATVFIFSLLVGSFLNVVIYRIPVMMKKAWQLEIAEFQEDEKRFNALKAEPAFNLVKPDSTCPHCGHKIRAWENIPVISWLFLRGKCSSCRQGISPRYPIIELTSAMLSAAVAWRFGWGLEAFALIVFMWLMISLTMIDFDTHLLPDSMTLPLLWAGLLLNLNDTFVSINDSVIGAVAGYLTLWSVYWLFKLTTGKEGMGFGDFKLFAAFGAWFGWIALPMIILLSSLVGAVVGITMILALGRDRQIPIPFGPYLCGAAVVYIFWGESIMNWYLGSFV</sequence>
<dbReference type="PRINTS" id="PR00864">
    <property type="entry name" value="PREPILNPTASE"/>
</dbReference>
<feature type="transmembrane region" description="Helical" evidence="19">
    <location>
        <begin position="186"/>
        <end position="203"/>
    </location>
</feature>
<dbReference type="InterPro" id="IPR000045">
    <property type="entry name" value="Prepilin_IV_endopep_pep"/>
</dbReference>
<evidence type="ECO:0000256" key="3">
    <source>
        <dbReference type="ARBA" id="ARBA00022475"/>
    </source>
</evidence>
<evidence type="ECO:0000256" key="17">
    <source>
        <dbReference type="RuleBase" id="RU003793"/>
    </source>
</evidence>
<dbReference type="MEROPS" id="A24.001"/>
<dbReference type="InterPro" id="IPR050882">
    <property type="entry name" value="Prepilin_peptidase/N-MTase"/>
</dbReference>
<keyword evidence="8" id="KW-0949">S-adenosyl-L-methionine</keyword>
<comment type="caution">
    <text evidence="22">The sequence shown here is derived from an EMBL/GenBank/DDBJ whole genome shotgun (WGS) entry which is preliminary data.</text>
</comment>
<dbReference type="GO" id="GO:0005886">
    <property type="term" value="C:plasma membrane"/>
    <property type="evidence" value="ECO:0007669"/>
    <property type="project" value="UniProtKB-SubCell"/>
</dbReference>
<keyword evidence="10 18" id="KW-0378">Hydrolase</keyword>
<dbReference type="RefSeq" id="WP_008047453.1">
    <property type="nucleotide sequence ID" value="NZ_CH724154.1"/>
</dbReference>
<dbReference type="GO" id="GO:0004190">
    <property type="term" value="F:aspartic-type endopeptidase activity"/>
    <property type="evidence" value="ECO:0007669"/>
    <property type="project" value="UniProtKB-EC"/>
</dbReference>
<keyword evidence="11 19" id="KW-1133">Transmembrane helix</keyword>
<reference evidence="22 23" key="1">
    <citation type="submission" date="2006-02" db="EMBL/GenBank/DDBJ databases">
        <authorList>
            <person name="Pinhassi J."/>
            <person name="Pedros-Alio C."/>
            <person name="Ferriera S."/>
            <person name="Johnson J."/>
            <person name="Kravitz S."/>
            <person name="Halpern A."/>
            <person name="Remington K."/>
            <person name="Beeson K."/>
            <person name="Tran B."/>
            <person name="Rogers Y.-H."/>
            <person name="Friedman R."/>
            <person name="Venter J.C."/>
        </authorList>
    </citation>
    <scope>NUCLEOTIDE SEQUENCE [LARGE SCALE GENOMIC DNA]</scope>
    <source>
        <strain evidence="22 23">MED297</strain>
    </source>
</reference>
<dbReference type="EC" id="2.1.1.-" evidence="18"/>
<feature type="transmembrane region" description="Helical" evidence="19">
    <location>
        <begin position="129"/>
        <end position="151"/>
    </location>
</feature>
<evidence type="ECO:0000313" key="22">
    <source>
        <dbReference type="EMBL" id="EAR07404.1"/>
    </source>
</evidence>
<keyword evidence="12 19" id="KW-0472">Membrane</keyword>
<organism evidence="22 23">
    <name type="scientific">Reinekea blandensis MED297</name>
    <dbReference type="NCBI Taxonomy" id="314283"/>
    <lineage>
        <taxon>Bacteria</taxon>
        <taxon>Pseudomonadati</taxon>
        <taxon>Pseudomonadota</taxon>
        <taxon>Gammaproteobacteria</taxon>
        <taxon>Oceanospirillales</taxon>
        <taxon>Saccharospirillaceae</taxon>
        <taxon>Reinekea</taxon>
    </lineage>
</organism>
<gene>
    <name evidence="22" type="ORF">MED297_03487</name>
</gene>
<comment type="subcellular location">
    <subcellularLocation>
        <location evidence="1">Cell inner membrane</location>
        <topology evidence="1">Multi-pass membrane protein</topology>
    </subcellularLocation>
    <subcellularLocation>
        <location evidence="18">Cell membrane</location>
        <topology evidence="18">Multi-pass membrane protein</topology>
    </subcellularLocation>
</comment>
<dbReference type="STRING" id="314283.MED297_03487"/>
<dbReference type="EC" id="3.4.23.43" evidence="15 18"/>
<feature type="domain" description="Prepilin type IV endopeptidase peptidase" evidence="20">
    <location>
        <begin position="139"/>
        <end position="248"/>
    </location>
</feature>
<feature type="domain" description="Prepilin peptidase A24 N-terminal" evidence="21">
    <location>
        <begin position="19"/>
        <end position="129"/>
    </location>
</feature>
<feature type="transmembrane region" description="Helical" evidence="19">
    <location>
        <begin position="223"/>
        <end position="255"/>
    </location>
</feature>
<evidence type="ECO:0000256" key="12">
    <source>
        <dbReference type="ARBA" id="ARBA00023136"/>
    </source>
</evidence>
<evidence type="ECO:0000256" key="1">
    <source>
        <dbReference type="ARBA" id="ARBA00004429"/>
    </source>
</evidence>
<evidence type="ECO:0000256" key="9">
    <source>
        <dbReference type="ARBA" id="ARBA00022692"/>
    </source>
</evidence>
<comment type="catalytic activity">
    <reaction evidence="14 18">
        <text>Typically cleaves a -Gly-|-Phe- bond to release an N-terminal, basic peptide of 5-8 residues from type IV prepilin, and then N-methylates the new N-terminal amino group, the methyl donor being S-adenosyl-L-methionine.</text>
        <dbReference type="EC" id="3.4.23.43"/>
    </reaction>
</comment>
<evidence type="ECO:0000256" key="5">
    <source>
        <dbReference type="ARBA" id="ARBA00022603"/>
    </source>
</evidence>
<evidence type="ECO:0000256" key="13">
    <source>
        <dbReference type="ARBA" id="ARBA00023268"/>
    </source>
</evidence>
<dbReference type="FunFam" id="1.20.120.1220:FF:000001">
    <property type="entry name" value="Type 4 prepilin-like proteins leader peptide-processing enzyme"/>
    <property type="match status" value="1"/>
</dbReference>
<comment type="function">
    <text evidence="18">Plays an essential role in type IV pili and type II pseudopili formation by proteolytically removing the leader sequence from substrate proteins and subsequently monomethylating the alpha-amino group of the newly exposed N-terminal phenylalanine.</text>
</comment>
<dbReference type="Pfam" id="PF01478">
    <property type="entry name" value="Peptidase_A24"/>
    <property type="match status" value="1"/>
</dbReference>
<evidence type="ECO:0000256" key="8">
    <source>
        <dbReference type="ARBA" id="ARBA00022691"/>
    </source>
</evidence>
<dbReference type="Gene3D" id="1.20.120.1220">
    <property type="match status" value="1"/>
</dbReference>
<evidence type="ECO:0000256" key="11">
    <source>
        <dbReference type="ARBA" id="ARBA00022989"/>
    </source>
</evidence>
<evidence type="ECO:0000256" key="15">
    <source>
        <dbReference type="ARBA" id="ARBA00067082"/>
    </source>
</evidence>
<keyword evidence="4" id="KW-0997">Cell inner membrane</keyword>
<keyword evidence="23" id="KW-1185">Reference proteome</keyword>
<dbReference type="PANTHER" id="PTHR30487">
    <property type="entry name" value="TYPE 4 PREPILIN-LIKE PROTEINS LEADER PEPTIDE-PROCESSING ENZYME"/>
    <property type="match status" value="1"/>
</dbReference>
<evidence type="ECO:0000256" key="18">
    <source>
        <dbReference type="RuleBase" id="RU003794"/>
    </source>
</evidence>
<dbReference type="HOGENOM" id="CLU_057101_0_0_6"/>
<keyword evidence="6 18" id="KW-0645">Protease</keyword>
<keyword evidence="7 18" id="KW-0808">Transferase</keyword>
<dbReference type="Pfam" id="PF06750">
    <property type="entry name" value="A24_N_bact"/>
    <property type="match status" value="1"/>
</dbReference>
<evidence type="ECO:0000256" key="16">
    <source>
        <dbReference type="ARBA" id="ARBA00071870"/>
    </source>
</evidence>
<dbReference type="InterPro" id="IPR010627">
    <property type="entry name" value="Prepilin_pept_A24_N"/>
</dbReference>
<dbReference type="AlphaFoldDB" id="A4BKF7"/>
<keyword evidence="3" id="KW-1003">Cell membrane</keyword>
<keyword evidence="13 18" id="KW-0511">Multifunctional enzyme</keyword>
<dbReference type="GO" id="GO:0008168">
    <property type="term" value="F:methyltransferase activity"/>
    <property type="evidence" value="ECO:0007669"/>
    <property type="project" value="UniProtKB-KW"/>
</dbReference>
<evidence type="ECO:0000256" key="7">
    <source>
        <dbReference type="ARBA" id="ARBA00022679"/>
    </source>
</evidence>
<keyword evidence="9 18" id="KW-0812">Transmembrane</keyword>
<evidence type="ECO:0000313" key="23">
    <source>
        <dbReference type="Proteomes" id="UP000005953"/>
    </source>
</evidence>
<dbReference type="EMBL" id="AAOE01000044">
    <property type="protein sequence ID" value="EAR07404.1"/>
    <property type="molecule type" value="Genomic_DNA"/>
</dbReference>
<dbReference type="OrthoDB" id="9789291at2"/>
<dbReference type="GO" id="GO:0006465">
    <property type="term" value="P:signal peptide processing"/>
    <property type="evidence" value="ECO:0007669"/>
    <property type="project" value="TreeGrafter"/>
</dbReference>
<feature type="transmembrane region" description="Helical" evidence="19">
    <location>
        <begin position="12"/>
        <end position="33"/>
    </location>
</feature>
<dbReference type="GO" id="GO:0032259">
    <property type="term" value="P:methylation"/>
    <property type="evidence" value="ECO:0007669"/>
    <property type="project" value="UniProtKB-KW"/>
</dbReference>
<keyword evidence="5 18" id="KW-0489">Methyltransferase</keyword>
<name>A4BKF7_9GAMM</name>
<evidence type="ECO:0000256" key="14">
    <source>
        <dbReference type="ARBA" id="ARBA00050401"/>
    </source>
</evidence>